<feature type="transmembrane region" description="Helical" evidence="5">
    <location>
        <begin position="12"/>
        <end position="33"/>
    </location>
</feature>
<dbReference type="InterPro" id="IPR036259">
    <property type="entry name" value="MFS_trans_sf"/>
</dbReference>
<comment type="subcellular location">
    <subcellularLocation>
        <location evidence="1">Membrane</location>
        <topology evidence="1">Multi-pass membrane protein</topology>
    </subcellularLocation>
</comment>
<evidence type="ECO:0000313" key="8">
    <source>
        <dbReference type="Proteomes" id="UP000199771"/>
    </source>
</evidence>
<dbReference type="OrthoDB" id="5858672at2"/>
<dbReference type="PROSITE" id="PS50850">
    <property type="entry name" value="MFS"/>
    <property type="match status" value="1"/>
</dbReference>
<keyword evidence="4 5" id="KW-0472">Membrane</keyword>
<evidence type="ECO:0000313" key="7">
    <source>
        <dbReference type="EMBL" id="SFF62026.1"/>
    </source>
</evidence>
<evidence type="ECO:0000259" key="6">
    <source>
        <dbReference type="PROSITE" id="PS50850"/>
    </source>
</evidence>
<gene>
    <name evidence="7" type="ORF">SAMN04488120_11330</name>
</gene>
<feature type="transmembrane region" description="Helical" evidence="5">
    <location>
        <begin position="164"/>
        <end position="183"/>
    </location>
</feature>
<feature type="domain" description="Major facilitator superfamily (MFS) profile" evidence="6">
    <location>
        <begin position="12"/>
        <end position="396"/>
    </location>
</feature>
<reference evidence="7 8" key="1">
    <citation type="submission" date="2016-10" db="EMBL/GenBank/DDBJ databases">
        <authorList>
            <person name="de Groot N.N."/>
        </authorList>
    </citation>
    <scope>NUCLEOTIDE SEQUENCE [LARGE SCALE GENOMIC DNA]</scope>
    <source>
        <strain evidence="7 8">DSM 23609</strain>
    </source>
</reference>
<feature type="transmembrane region" description="Helical" evidence="5">
    <location>
        <begin position="139"/>
        <end position="158"/>
    </location>
</feature>
<feature type="transmembrane region" description="Helical" evidence="5">
    <location>
        <begin position="213"/>
        <end position="236"/>
    </location>
</feature>
<dbReference type="GO" id="GO:0005886">
    <property type="term" value="C:plasma membrane"/>
    <property type="evidence" value="ECO:0007669"/>
    <property type="project" value="TreeGrafter"/>
</dbReference>
<dbReference type="EMBL" id="FOOC01000013">
    <property type="protein sequence ID" value="SFF62026.1"/>
    <property type="molecule type" value="Genomic_DNA"/>
</dbReference>
<dbReference type="CDD" id="cd17316">
    <property type="entry name" value="MFS_SV2_like"/>
    <property type="match status" value="1"/>
</dbReference>
<dbReference type="Proteomes" id="UP000199771">
    <property type="component" value="Unassembled WGS sequence"/>
</dbReference>
<evidence type="ECO:0000256" key="3">
    <source>
        <dbReference type="ARBA" id="ARBA00022989"/>
    </source>
</evidence>
<dbReference type="AlphaFoldDB" id="A0A1I2KAT2"/>
<name>A0A1I2KAT2_9GAMM</name>
<evidence type="ECO:0000256" key="1">
    <source>
        <dbReference type="ARBA" id="ARBA00004141"/>
    </source>
</evidence>
<feature type="transmembrane region" description="Helical" evidence="5">
    <location>
        <begin position="340"/>
        <end position="364"/>
    </location>
</feature>
<organism evidence="7 8">
    <name type="scientific">Fontimonas thermophila</name>
    <dbReference type="NCBI Taxonomy" id="1076937"/>
    <lineage>
        <taxon>Bacteria</taxon>
        <taxon>Pseudomonadati</taxon>
        <taxon>Pseudomonadota</taxon>
        <taxon>Gammaproteobacteria</taxon>
        <taxon>Nevskiales</taxon>
        <taxon>Nevskiaceae</taxon>
        <taxon>Fontimonas</taxon>
    </lineage>
</organism>
<dbReference type="PANTHER" id="PTHR23508:SF10">
    <property type="entry name" value="CARBOXYLIC ACID TRANSPORTER PROTEIN HOMOLOG"/>
    <property type="match status" value="1"/>
</dbReference>
<feature type="transmembrane region" description="Helical" evidence="5">
    <location>
        <begin position="306"/>
        <end position="328"/>
    </location>
</feature>
<feature type="transmembrane region" description="Helical" evidence="5">
    <location>
        <begin position="370"/>
        <end position="392"/>
    </location>
</feature>
<dbReference type="Pfam" id="PF07690">
    <property type="entry name" value="MFS_1"/>
    <property type="match status" value="1"/>
</dbReference>
<dbReference type="Gene3D" id="1.20.1250.20">
    <property type="entry name" value="MFS general substrate transporter like domains"/>
    <property type="match status" value="2"/>
</dbReference>
<feature type="transmembrane region" description="Helical" evidence="5">
    <location>
        <begin position="53"/>
        <end position="74"/>
    </location>
</feature>
<dbReference type="PANTHER" id="PTHR23508">
    <property type="entry name" value="CARBOXYLIC ACID TRANSPORTER PROTEIN HOMOLOG"/>
    <property type="match status" value="1"/>
</dbReference>
<evidence type="ECO:0000256" key="4">
    <source>
        <dbReference type="ARBA" id="ARBA00023136"/>
    </source>
</evidence>
<evidence type="ECO:0000256" key="2">
    <source>
        <dbReference type="ARBA" id="ARBA00022692"/>
    </source>
</evidence>
<evidence type="ECO:0000256" key="5">
    <source>
        <dbReference type="SAM" id="Phobius"/>
    </source>
</evidence>
<dbReference type="RefSeq" id="WP_091535162.1">
    <property type="nucleotide sequence ID" value="NZ_FOOC01000013.1"/>
</dbReference>
<feature type="transmembrane region" description="Helical" evidence="5">
    <location>
        <begin position="256"/>
        <end position="276"/>
    </location>
</feature>
<dbReference type="GO" id="GO:0046943">
    <property type="term" value="F:carboxylic acid transmembrane transporter activity"/>
    <property type="evidence" value="ECO:0007669"/>
    <property type="project" value="TreeGrafter"/>
</dbReference>
<dbReference type="InterPro" id="IPR011701">
    <property type="entry name" value="MFS"/>
</dbReference>
<dbReference type="InterPro" id="IPR020846">
    <property type="entry name" value="MFS_dom"/>
</dbReference>
<dbReference type="STRING" id="1076937.SAMN04488120_11330"/>
<sequence>MTPHATRTQILAVIASALGYFVDLYDIVIFGVVRVASLADLGLTGDDSTRWGIILLNLQMLGMLVGGVLWGVIADRLGRRFALLATITLYSLANLANAFVTSVEQYAWLRLLAGIGLAGELGAGVTLVAELLPKHRRGYGTTVIAFLGLLGALTASFSGDQLPWRWAYALGGGLGLLVLALRWRVLEESSMFEEQQARGGGQAQLLLTRPRLLLRYLAVIAVGVPIWYASALFVNFAPEYGRALQLPAPLTVSEVLRWQSVGLALGSAMSGIISEWLHSRRRVIAASLAAMAVLTLMLLLGDGHSVHSYCVIMGLMGLAQGYWTVFLACGAEQFGTNVRATVATSVPNFVRAATVPVTLALGALMPTLGIVPATLAIGAVVFALASVALIGLRETYGIDLDYAEN</sequence>
<feature type="transmembrane region" description="Helical" evidence="5">
    <location>
        <begin position="106"/>
        <end position="132"/>
    </location>
</feature>
<feature type="transmembrane region" description="Helical" evidence="5">
    <location>
        <begin position="283"/>
        <end position="300"/>
    </location>
</feature>
<keyword evidence="2 5" id="KW-0812">Transmembrane</keyword>
<dbReference type="SUPFAM" id="SSF103473">
    <property type="entry name" value="MFS general substrate transporter"/>
    <property type="match status" value="1"/>
</dbReference>
<accession>A0A1I2KAT2</accession>
<keyword evidence="3 5" id="KW-1133">Transmembrane helix</keyword>
<feature type="transmembrane region" description="Helical" evidence="5">
    <location>
        <begin position="81"/>
        <end position="100"/>
    </location>
</feature>
<proteinExistence type="predicted"/>
<keyword evidence="8" id="KW-1185">Reference proteome</keyword>
<protein>
    <submittedName>
        <fullName evidence="7">Predicted arabinose efflux permease, MFS family</fullName>
    </submittedName>
</protein>